<dbReference type="EMBL" id="FXTT01000015">
    <property type="protein sequence ID" value="SMP37499.1"/>
    <property type="molecule type" value="Genomic_DNA"/>
</dbReference>
<dbReference type="Proteomes" id="UP001157914">
    <property type="component" value="Unassembled WGS sequence"/>
</dbReference>
<dbReference type="RefSeq" id="WP_208996773.1">
    <property type="nucleotide sequence ID" value="NZ_BAAAEA010000011.1"/>
</dbReference>
<dbReference type="Gene3D" id="3.30.1360.120">
    <property type="entry name" value="Probable tRNA modification gtpase trme, domain 1"/>
    <property type="match status" value="1"/>
</dbReference>
<reference evidence="1 2" key="1">
    <citation type="submission" date="2017-05" db="EMBL/GenBank/DDBJ databases">
        <authorList>
            <person name="Varghese N."/>
            <person name="Submissions S."/>
        </authorList>
    </citation>
    <scope>NUCLEOTIDE SEQUENCE [LARGE SCALE GENOMIC DNA]</scope>
    <source>
        <strain evidence="1 2">DSM 15949</strain>
    </source>
</reference>
<accession>A0ABY1PN75</accession>
<gene>
    <name evidence="1" type="ORF">SAMN06265374_0152</name>
</gene>
<proteinExistence type="predicted"/>
<comment type="caution">
    <text evidence="1">The sequence shown here is derived from an EMBL/GenBank/DDBJ whole genome shotgun (WGS) entry which is preliminary data.</text>
</comment>
<organism evidence="1 2">
    <name type="scientific">Roseibium denhamense</name>
    <dbReference type="NCBI Taxonomy" id="76305"/>
    <lineage>
        <taxon>Bacteria</taxon>
        <taxon>Pseudomonadati</taxon>
        <taxon>Pseudomonadota</taxon>
        <taxon>Alphaproteobacteria</taxon>
        <taxon>Hyphomicrobiales</taxon>
        <taxon>Stappiaceae</taxon>
        <taxon>Roseibium</taxon>
    </lineage>
</organism>
<protein>
    <submittedName>
        <fullName evidence="1">N-methylglutamate dehydrogenase subunit D</fullName>
    </submittedName>
</protein>
<keyword evidence="2" id="KW-1185">Reference proteome</keyword>
<evidence type="ECO:0000313" key="1">
    <source>
        <dbReference type="EMBL" id="SMP37499.1"/>
    </source>
</evidence>
<dbReference type="SUPFAM" id="SSF103025">
    <property type="entry name" value="Folate-binding domain"/>
    <property type="match status" value="1"/>
</dbReference>
<sequence>MAEWRSALKGQLSLGKVGTSDGSGVTISEVTSFSLLQIAAWPDCLQDVGGVAAVLADCDRVPSPGQAVQGTQATLMRVEPLKWWLISQHGHLEQLSLAGDKGAGLDLSSSRTWLTLHGPKAADLLNHFLPLNLSDTAFPLGSVASTAIHHVGVTLWRDAQGISLLLPRSFAVFLWEQLTDSAAQYGYEVA</sequence>
<dbReference type="Gene3D" id="3.30.70.1520">
    <property type="entry name" value="Heterotetrameric sarcosine oxidase"/>
    <property type="match status" value="1"/>
</dbReference>
<name>A0ABY1PN75_9HYPH</name>
<dbReference type="InterPro" id="IPR027266">
    <property type="entry name" value="TrmE/GcvT-like"/>
</dbReference>
<evidence type="ECO:0000313" key="2">
    <source>
        <dbReference type="Proteomes" id="UP001157914"/>
    </source>
</evidence>